<dbReference type="VEuPathDB" id="FungiDB:ACLA_003340"/>
<dbReference type="AlphaFoldDB" id="A1C5F3"/>
<dbReference type="GeneID" id="4708408"/>
<name>A1C5F3_ASPCL</name>
<dbReference type="RefSeq" id="XP_001276347.1">
    <property type="nucleotide sequence ID" value="XM_001276346.1"/>
</dbReference>
<dbReference type="EMBL" id="DS027004">
    <property type="protein sequence ID" value="EAW14921.1"/>
    <property type="molecule type" value="Genomic_DNA"/>
</dbReference>
<reference evidence="1 2" key="1">
    <citation type="journal article" date="2008" name="PLoS Genet.">
        <title>Genomic islands in the pathogenic filamentous fungus Aspergillus fumigatus.</title>
        <authorList>
            <person name="Fedorova N.D."/>
            <person name="Khaldi N."/>
            <person name="Joardar V.S."/>
            <person name="Maiti R."/>
            <person name="Amedeo P."/>
            <person name="Anderson M.J."/>
            <person name="Crabtree J."/>
            <person name="Silva J.C."/>
            <person name="Badger J.H."/>
            <person name="Albarraq A."/>
            <person name="Angiuoli S."/>
            <person name="Bussey H."/>
            <person name="Bowyer P."/>
            <person name="Cotty P.J."/>
            <person name="Dyer P.S."/>
            <person name="Egan A."/>
            <person name="Galens K."/>
            <person name="Fraser-Liggett C.M."/>
            <person name="Haas B.J."/>
            <person name="Inman J.M."/>
            <person name="Kent R."/>
            <person name="Lemieux S."/>
            <person name="Malavazi I."/>
            <person name="Orvis J."/>
            <person name="Roemer T."/>
            <person name="Ronning C.M."/>
            <person name="Sundaram J.P."/>
            <person name="Sutton G."/>
            <person name="Turner G."/>
            <person name="Venter J.C."/>
            <person name="White O.R."/>
            <person name="Whitty B.R."/>
            <person name="Youngman P."/>
            <person name="Wolfe K.H."/>
            <person name="Goldman G.H."/>
            <person name="Wortman J.R."/>
            <person name="Jiang B."/>
            <person name="Denning D.W."/>
            <person name="Nierman W.C."/>
        </authorList>
    </citation>
    <scope>NUCLEOTIDE SEQUENCE [LARGE SCALE GENOMIC DNA]</scope>
    <source>
        <strain evidence="2">ATCC 1007 / CBS 513.65 / DSM 816 / NCTC 3887 / NRRL 1</strain>
    </source>
</reference>
<dbReference type="Proteomes" id="UP000006701">
    <property type="component" value="Unassembled WGS sequence"/>
</dbReference>
<keyword evidence="2" id="KW-1185">Reference proteome</keyword>
<gene>
    <name evidence="1" type="ORF">ACLA_003340</name>
</gene>
<evidence type="ECO:0000313" key="1">
    <source>
        <dbReference type="EMBL" id="EAW14921.1"/>
    </source>
</evidence>
<organism evidence="1 2">
    <name type="scientific">Aspergillus clavatus (strain ATCC 1007 / CBS 513.65 / DSM 816 / NCTC 3887 / NRRL 1 / QM 1276 / 107)</name>
    <dbReference type="NCBI Taxonomy" id="344612"/>
    <lineage>
        <taxon>Eukaryota</taxon>
        <taxon>Fungi</taxon>
        <taxon>Dikarya</taxon>
        <taxon>Ascomycota</taxon>
        <taxon>Pezizomycotina</taxon>
        <taxon>Eurotiomycetes</taxon>
        <taxon>Eurotiomycetidae</taxon>
        <taxon>Eurotiales</taxon>
        <taxon>Aspergillaceae</taxon>
        <taxon>Aspergillus</taxon>
        <taxon>Aspergillus subgen. Fumigati</taxon>
    </lineage>
</organism>
<protein>
    <submittedName>
        <fullName evidence="1">Uncharacterized protein</fullName>
    </submittedName>
</protein>
<dbReference type="KEGG" id="act:ACLA_003340"/>
<dbReference type="HOGENOM" id="CLU_2557851_0_0_1"/>
<proteinExistence type="predicted"/>
<evidence type="ECO:0000313" key="2">
    <source>
        <dbReference type="Proteomes" id="UP000006701"/>
    </source>
</evidence>
<sequence>MRFLQFLTQEKTLADSGGRIRDPHILLPAHDHLECGKAHSWLSALPLDEKLMVHSFLKDKLQQSARRLVKYGGAQPFLAGKD</sequence>
<accession>A1C5F3</accession>